<dbReference type="AlphaFoldDB" id="A0A916XWU2"/>
<evidence type="ECO:0000256" key="6">
    <source>
        <dbReference type="SAM" id="Phobius"/>
    </source>
</evidence>
<proteinExistence type="predicted"/>
<organism evidence="8 9">
    <name type="scientific">Flavobacterium orientale</name>
    <dbReference type="NCBI Taxonomy" id="1756020"/>
    <lineage>
        <taxon>Bacteria</taxon>
        <taxon>Pseudomonadati</taxon>
        <taxon>Bacteroidota</taxon>
        <taxon>Flavobacteriia</taxon>
        <taxon>Flavobacteriales</taxon>
        <taxon>Flavobacteriaceae</taxon>
        <taxon>Flavobacterium</taxon>
    </lineage>
</organism>
<evidence type="ECO:0000256" key="2">
    <source>
        <dbReference type="ARBA" id="ARBA00012438"/>
    </source>
</evidence>
<keyword evidence="3" id="KW-0808">Transferase</keyword>
<dbReference type="CDD" id="cd16917">
    <property type="entry name" value="HATPase_UhpB-NarQ-NarX-like"/>
    <property type="match status" value="1"/>
</dbReference>
<dbReference type="Gene3D" id="3.30.565.10">
    <property type="entry name" value="Histidine kinase-like ATPase, C-terminal domain"/>
    <property type="match status" value="1"/>
</dbReference>
<keyword evidence="9" id="KW-1185">Reference proteome</keyword>
<keyword evidence="6" id="KW-0472">Membrane</keyword>
<dbReference type="InterPro" id="IPR011990">
    <property type="entry name" value="TPR-like_helical_dom_sf"/>
</dbReference>
<dbReference type="InterPro" id="IPR036890">
    <property type="entry name" value="HATPase_C_sf"/>
</dbReference>
<dbReference type="InterPro" id="IPR003594">
    <property type="entry name" value="HATPase_dom"/>
</dbReference>
<feature type="transmembrane region" description="Helical" evidence="6">
    <location>
        <begin position="283"/>
        <end position="303"/>
    </location>
</feature>
<keyword evidence="5" id="KW-0902">Two-component regulatory system</keyword>
<dbReference type="Pfam" id="PF02518">
    <property type="entry name" value="HATPase_c"/>
    <property type="match status" value="1"/>
</dbReference>
<reference evidence="8" key="2">
    <citation type="submission" date="2020-09" db="EMBL/GenBank/DDBJ databases">
        <authorList>
            <person name="Sun Q."/>
            <person name="Zhou Y."/>
        </authorList>
    </citation>
    <scope>NUCLEOTIDE SEQUENCE</scope>
    <source>
        <strain evidence="8">CGMCC 1.12506</strain>
    </source>
</reference>
<dbReference type="EC" id="2.7.13.3" evidence="2"/>
<evidence type="ECO:0000313" key="8">
    <source>
        <dbReference type="EMBL" id="GGD17757.1"/>
    </source>
</evidence>
<dbReference type="SUPFAM" id="SSF48452">
    <property type="entry name" value="TPR-like"/>
    <property type="match status" value="1"/>
</dbReference>
<dbReference type="PANTHER" id="PTHR24421:SF10">
    <property type="entry name" value="NITRATE_NITRITE SENSOR PROTEIN NARQ"/>
    <property type="match status" value="1"/>
</dbReference>
<evidence type="ECO:0000259" key="7">
    <source>
        <dbReference type="Pfam" id="PF02518"/>
    </source>
</evidence>
<dbReference type="EMBL" id="BMFG01000002">
    <property type="protein sequence ID" value="GGD17757.1"/>
    <property type="molecule type" value="Genomic_DNA"/>
</dbReference>
<comment type="caution">
    <text evidence="8">The sequence shown here is derived from an EMBL/GenBank/DDBJ whole genome shotgun (WGS) entry which is preliminary data.</text>
</comment>
<keyword evidence="4" id="KW-0418">Kinase</keyword>
<protein>
    <recommendedName>
        <fullName evidence="2">histidine kinase</fullName>
        <ecNumber evidence="2">2.7.13.3</ecNumber>
    </recommendedName>
</protein>
<feature type="domain" description="Histidine kinase/HSP90-like ATPase" evidence="7">
    <location>
        <begin position="418"/>
        <end position="504"/>
    </location>
</feature>
<dbReference type="GO" id="GO:0004673">
    <property type="term" value="F:protein histidine kinase activity"/>
    <property type="evidence" value="ECO:0007669"/>
    <property type="project" value="UniProtKB-EC"/>
</dbReference>
<keyword evidence="6" id="KW-1133">Transmembrane helix</keyword>
<accession>A0A916XWU2</accession>
<dbReference type="InterPro" id="IPR050482">
    <property type="entry name" value="Sensor_HK_TwoCompSys"/>
</dbReference>
<dbReference type="Gene3D" id="1.25.40.10">
    <property type="entry name" value="Tetratricopeptide repeat domain"/>
    <property type="match status" value="1"/>
</dbReference>
<evidence type="ECO:0000256" key="3">
    <source>
        <dbReference type="ARBA" id="ARBA00022679"/>
    </source>
</evidence>
<evidence type="ECO:0000256" key="4">
    <source>
        <dbReference type="ARBA" id="ARBA00022777"/>
    </source>
</evidence>
<evidence type="ECO:0000256" key="1">
    <source>
        <dbReference type="ARBA" id="ARBA00000085"/>
    </source>
</evidence>
<dbReference type="GO" id="GO:0000160">
    <property type="term" value="P:phosphorelay signal transduction system"/>
    <property type="evidence" value="ECO:0007669"/>
    <property type="project" value="UniProtKB-KW"/>
</dbReference>
<dbReference type="Proteomes" id="UP000625735">
    <property type="component" value="Unassembled WGS sequence"/>
</dbReference>
<gene>
    <name evidence="8" type="ORF">GCM10011343_05610</name>
</gene>
<name>A0A916XWU2_9FLAO</name>
<reference evidence="8" key="1">
    <citation type="journal article" date="2014" name="Int. J. Syst. Evol. Microbiol.">
        <title>Complete genome sequence of Corynebacterium casei LMG S-19264T (=DSM 44701T), isolated from a smear-ripened cheese.</title>
        <authorList>
            <consortium name="US DOE Joint Genome Institute (JGI-PGF)"/>
            <person name="Walter F."/>
            <person name="Albersmeier A."/>
            <person name="Kalinowski J."/>
            <person name="Ruckert C."/>
        </authorList>
    </citation>
    <scope>NUCLEOTIDE SEQUENCE</scope>
    <source>
        <strain evidence="8">CGMCC 1.12506</strain>
    </source>
</reference>
<sequence length="505" mass="58558">MAKLQLDSAFYYFTEAKNNCTDTKGEQWAYTIYQIANIQQINGDYAGCEETLTEAIANYTGQTYWPYLYNMLAINYEKQDEFQLAIENYNNAQNATIDTVQKLLFQNNKALVHLEQKKYTKAIQLLNPLLENEGVKNNTLEYARMLDNLGYANYKNNPNTGFEDMYKAWQLRDSLADDMGLIASNMHLSEYYHQKEVALAQKHALNAYLAAVKMNSPDDKLEALKWLTTHSNESDAKKYLEEYFERNEQINRERNTAKNQFAKIKYDAGFAKQEAIKYKNQKVFLLILIGLIILVAFLLYKLYQTKNKRKLQQSTYLTETRISKRIHDELANDVFNTMTYAQTQNLENPNNKELLVDNLENIYKRTRDISKENSDIRTNEHFESDLVQMIESYTDTTRSVIRKVNQEINWKKITAEKKIALFRVVQELLINTTKHSQATLVIIDITEKNNTLVITFTDNGIGLKNTQNHKSGLQNAENRIQAIKGTLTFDTSLQKGCKAILMIPI</sequence>
<evidence type="ECO:0000313" key="9">
    <source>
        <dbReference type="Proteomes" id="UP000625735"/>
    </source>
</evidence>
<dbReference type="PANTHER" id="PTHR24421">
    <property type="entry name" value="NITRATE/NITRITE SENSOR PROTEIN NARX-RELATED"/>
    <property type="match status" value="1"/>
</dbReference>
<keyword evidence="6" id="KW-0812">Transmembrane</keyword>
<evidence type="ECO:0000256" key="5">
    <source>
        <dbReference type="ARBA" id="ARBA00023012"/>
    </source>
</evidence>
<dbReference type="SUPFAM" id="SSF55874">
    <property type="entry name" value="ATPase domain of HSP90 chaperone/DNA topoisomerase II/histidine kinase"/>
    <property type="match status" value="1"/>
</dbReference>
<comment type="catalytic activity">
    <reaction evidence="1">
        <text>ATP + protein L-histidine = ADP + protein N-phospho-L-histidine.</text>
        <dbReference type="EC" id="2.7.13.3"/>
    </reaction>
</comment>